<sequence length="192" mass="21291">MISEHELQTAPAGGGENYLSRILDRMRRLCSRREYCSREIYGKAVSALKKGLPQASDADLDKMASGLLASLVSDRYVDDRRYAAAFARDKSSLSGWGRMKICKALSLKGIHEDIISDAVSTIDTSSASLRMEKVLEVKYRSLCKAGHRGDRSVQKSGTEAMEIKMKMLRYAAGRGYRYEEAAPVIERLISGS</sequence>
<name>A0A9D9NRT2_9BACT</name>
<comment type="similarity">
    <text evidence="2">Belongs to the RecX family.</text>
</comment>
<dbReference type="Gene3D" id="1.10.10.10">
    <property type="entry name" value="Winged helix-like DNA-binding domain superfamily/Winged helix DNA-binding domain"/>
    <property type="match status" value="1"/>
</dbReference>
<evidence type="ECO:0000256" key="1">
    <source>
        <dbReference type="ARBA" id="ARBA00004496"/>
    </source>
</evidence>
<feature type="domain" description="RecX second three-helical" evidence="5">
    <location>
        <begin position="78"/>
        <end position="118"/>
    </location>
</feature>
<dbReference type="PANTHER" id="PTHR33602:SF1">
    <property type="entry name" value="REGULATORY PROTEIN RECX FAMILY PROTEIN"/>
    <property type="match status" value="1"/>
</dbReference>
<dbReference type="PANTHER" id="PTHR33602">
    <property type="entry name" value="REGULATORY PROTEIN RECX FAMILY PROTEIN"/>
    <property type="match status" value="1"/>
</dbReference>
<dbReference type="Pfam" id="PF02631">
    <property type="entry name" value="RecX_HTH2"/>
    <property type="match status" value="1"/>
</dbReference>
<dbReference type="InterPro" id="IPR003783">
    <property type="entry name" value="Regulatory_RecX"/>
</dbReference>
<evidence type="ECO:0000313" key="6">
    <source>
        <dbReference type="EMBL" id="MBO8486140.1"/>
    </source>
</evidence>
<dbReference type="GO" id="GO:0005737">
    <property type="term" value="C:cytoplasm"/>
    <property type="evidence" value="ECO:0007669"/>
    <property type="project" value="UniProtKB-SubCell"/>
</dbReference>
<evidence type="ECO:0000256" key="2">
    <source>
        <dbReference type="ARBA" id="ARBA00009695"/>
    </source>
</evidence>
<protein>
    <recommendedName>
        <fullName evidence="3">Regulatory protein RecX</fullName>
    </recommendedName>
</protein>
<evidence type="ECO:0000256" key="4">
    <source>
        <dbReference type="ARBA" id="ARBA00022490"/>
    </source>
</evidence>
<reference evidence="6" key="1">
    <citation type="submission" date="2020-10" db="EMBL/GenBank/DDBJ databases">
        <authorList>
            <person name="Gilroy R."/>
        </authorList>
    </citation>
    <scope>NUCLEOTIDE SEQUENCE</scope>
    <source>
        <strain evidence="6">B2-16538</strain>
    </source>
</reference>
<comment type="subcellular location">
    <subcellularLocation>
        <location evidence="1">Cytoplasm</location>
    </subcellularLocation>
</comment>
<dbReference type="InterPro" id="IPR036388">
    <property type="entry name" value="WH-like_DNA-bd_sf"/>
</dbReference>
<evidence type="ECO:0000256" key="3">
    <source>
        <dbReference type="ARBA" id="ARBA00018111"/>
    </source>
</evidence>
<dbReference type="AlphaFoldDB" id="A0A9D9NRT2"/>
<gene>
    <name evidence="6" type="ORF">IAB78_06920</name>
</gene>
<dbReference type="GO" id="GO:0006282">
    <property type="term" value="P:regulation of DNA repair"/>
    <property type="evidence" value="ECO:0007669"/>
    <property type="project" value="InterPro"/>
</dbReference>
<organism evidence="6 7">
    <name type="scientific">Candidatus Cryptobacteroides excrementavium</name>
    <dbReference type="NCBI Taxonomy" id="2840759"/>
    <lineage>
        <taxon>Bacteria</taxon>
        <taxon>Pseudomonadati</taxon>
        <taxon>Bacteroidota</taxon>
        <taxon>Bacteroidia</taxon>
        <taxon>Bacteroidales</taxon>
        <taxon>Candidatus Cryptobacteroides</taxon>
    </lineage>
</organism>
<reference evidence="6" key="2">
    <citation type="journal article" date="2021" name="PeerJ">
        <title>Extensive microbial diversity within the chicken gut microbiome revealed by metagenomics and culture.</title>
        <authorList>
            <person name="Gilroy R."/>
            <person name="Ravi A."/>
            <person name="Getino M."/>
            <person name="Pursley I."/>
            <person name="Horton D.L."/>
            <person name="Alikhan N.F."/>
            <person name="Baker D."/>
            <person name="Gharbi K."/>
            <person name="Hall N."/>
            <person name="Watson M."/>
            <person name="Adriaenssens E.M."/>
            <person name="Foster-Nyarko E."/>
            <person name="Jarju S."/>
            <person name="Secka A."/>
            <person name="Antonio M."/>
            <person name="Oren A."/>
            <person name="Chaudhuri R.R."/>
            <person name="La Ragione R."/>
            <person name="Hildebrand F."/>
            <person name="Pallen M.J."/>
        </authorList>
    </citation>
    <scope>NUCLEOTIDE SEQUENCE</scope>
    <source>
        <strain evidence="6">B2-16538</strain>
    </source>
</reference>
<dbReference type="Proteomes" id="UP000823750">
    <property type="component" value="Unassembled WGS sequence"/>
</dbReference>
<keyword evidence="4" id="KW-0963">Cytoplasm</keyword>
<dbReference type="EMBL" id="JADILX010000100">
    <property type="protein sequence ID" value="MBO8486140.1"/>
    <property type="molecule type" value="Genomic_DNA"/>
</dbReference>
<proteinExistence type="inferred from homology"/>
<accession>A0A9D9NRT2</accession>
<comment type="caution">
    <text evidence="6">The sequence shown here is derived from an EMBL/GenBank/DDBJ whole genome shotgun (WGS) entry which is preliminary data.</text>
</comment>
<evidence type="ECO:0000259" key="5">
    <source>
        <dbReference type="Pfam" id="PF02631"/>
    </source>
</evidence>
<evidence type="ECO:0000313" key="7">
    <source>
        <dbReference type="Proteomes" id="UP000823750"/>
    </source>
</evidence>
<dbReference type="InterPro" id="IPR053924">
    <property type="entry name" value="RecX_HTH_2nd"/>
</dbReference>